<dbReference type="Proteomes" id="UP000275579">
    <property type="component" value="Chromosome"/>
</dbReference>
<evidence type="ECO:0000313" key="2">
    <source>
        <dbReference type="Proteomes" id="UP000275579"/>
    </source>
</evidence>
<dbReference type="EMBL" id="CP029042">
    <property type="protein sequence ID" value="AZS72199.1"/>
    <property type="molecule type" value="Genomic_DNA"/>
</dbReference>
<name>A0A3Q9KA43_9ACTN</name>
<sequence length="85" mass="8585">MPPPEAVPAEPPVVPLVVPPAVVPPVVPVVVPPVVVPPVVPVVVPPVVPPEPPPPSVTLMVTAGCTVSLGEHLVSVEIGRLTLML</sequence>
<proteinExistence type="predicted"/>
<accession>A0A3Q9KA43</accession>
<reference evidence="1 2" key="1">
    <citation type="submission" date="2018-04" db="EMBL/GenBank/DDBJ databases">
        <title>Complete genome sequences of Streptomyces lydicus strain WYEC and characterization of antagonistic properties of biological control agents.</title>
        <authorList>
            <person name="Mariita R.M."/>
            <person name="Sello J.K."/>
        </authorList>
    </citation>
    <scope>NUCLEOTIDE SEQUENCE [LARGE SCALE GENOMIC DNA]</scope>
    <source>
        <strain evidence="1 2">WYEC 108</strain>
    </source>
</reference>
<protein>
    <submittedName>
        <fullName evidence="1">Uncharacterized protein</fullName>
    </submittedName>
</protein>
<dbReference type="AlphaFoldDB" id="A0A3Q9KA43"/>
<gene>
    <name evidence="1" type="ORF">DDE74_15650</name>
</gene>
<evidence type="ECO:0000313" key="1">
    <source>
        <dbReference type="EMBL" id="AZS72199.1"/>
    </source>
</evidence>
<organism evidence="1 2">
    <name type="scientific">Streptomyces lydicus</name>
    <dbReference type="NCBI Taxonomy" id="47763"/>
    <lineage>
        <taxon>Bacteria</taxon>
        <taxon>Bacillati</taxon>
        <taxon>Actinomycetota</taxon>
        <taxon>Actinomycetes</taxon>
        <taxon>Kitasatosporales</taxon>
        <taxon>Streptomycetaceae</taxon>
        <taxon>Streptomyces</taxon>
    </lineage>
</organism>